<dbReference type="GO" id="GO:0016491">
    <property type="term" value="F:oxidoreductase activity"/>
    <property type="evidence" value="ECO:0007669"/>
    <property type="project" value="InterPro"/>
</dbReference>
<evidence type="ECO:0000259" key="2">
    <source>
        <dbReference type="Pfam" id="PF04116"/>
    </source>
</evidence>
<proteinExistence type="predicted"/>
<keyword evidence="1" id="KW-1133">Transmembrane helix</keyword>
<keyword evidence="1" id="KW-0472">Membrane</keyword>
<protein>
    <recommendedName>
        <fullName evidence="2">Fatty acid hydroxylase domain-containing protein</fullName>
    </recommendedName>
</protein>
<feature type="non-terminal residue" evidence="3">
    <location>
        <position position="1"/>
    </location>
</feature>
<dbReference type="GO" id="GO:0005506">
    <property type="term" value="F:iron ion binding"/>
    <property type="evidence" value="ECO:0007669"/>
    <property type="project" value="InterPro"/>
</dbReference>
<sequence>KYHKTHHRGKVHVAKSLDADLIEHLIGNLGSFIAPFILFHMMDIPFNMIIYNIWVAIATINTCVSHLGYEAFGDKGIHNLHHKYLKCNYGTGFYILDRLLGTYKEI</sequence>
<organism evidence="3">
    <name type="scientific">marine sediment metagenome</name>
    <dbReference type="NCBI Taxonomy" id="412755"/>
    <lineage>
        <taxon>unclassified sequences</taxon>
        <taxon>metagenomes</taxon>
        <taxon>ecological metagenomes</taxon>
    </lineage>
</organism>
<feature type="transmembrane region" description="Helical" evidence="1">
    <location>
        <begin position="48"/>
        <end position="69"/>
    </location>
</feature>
<name>X0YXG9_9ZZZZ</name>
<gene>
    <name evidence="3" type="ORF">S01H1_66075</name>
</gene>
<feature type="transmembrane region" description="Helical" evidence="1">
    <location>
        <begin position="21"/>
        <end position="42"/>
    </location>
</feature>
<dbReference type="Pfam" id="PF04116">
    <property type="entry name" value="FA_hydroxylase"/>
    <property type="match status" value="1"/>
</dbReference>
<dbReference type="AlphaFoldDB" id="X0YXG9"/>
<dbReference type="GO" id="GO:0008610">
    <property type="term" value="P:lipid biosynthetic process"/>
    <property type="evidence" value="ECO:0007669"/>
    <property type="project" value="InterPro"/>
</dbReference>
<feature type="domain" description="Fatty acid hydroxylase" evidence="2">
    <location>
        <begin position="2"/>
        <end position="102"/>
    </location>
</feature>
<evidence type="ECO:0000256" key="1">
    <source>
        <dbReference type="SAM" id="Phobius"/>
    </source>
</evidence>
<keyword evidence="1" id="KW-0812">Transmembrane</keyword>
<accession>X0YXG9</accession>
<dbReference type="EMBL" id="BARS01043671">
    <property type="protein sequence ID" value="GAG41276.1"/>
    <property type="molecule type" value="Genomic_DNA"/>
</dbReference>
<reference evidence="3" key="1">
    <citation type="journal article" date="2014" name="Front. Microbiol.">
        <title>High frequency of phylogenetically diverse reductive dehalogenase-homologous genes in deep subseafloor sedimentary metagenomes.</title>
        <authorList>
            <person name="Kawai M."/>
            <person name="Futagami T."/>
            <person name="Toyoda A."/>
            <person name="Takaki Y."/>
            <person name="Nishi S."/>
            <person name="Hori S."/>
            <person name="Arai W."/>
            <person name="Tsubouchi T."/>
            <person name="Morono Y."/>
            <person name="Uchiyama I."/>
            <person name="Ito T."/>
            <person name="Fujiyama A."/>
            <person name="Inagaki F."/>
            <person name="Takami H."/>
        </authorList>
    </citation>
    <scope>NUCLEOTIDE SEQUENCE</scope>
    <source>
        <strain evidence="3">Expedition CK06-06</strain>
    </source>
</reference>
<evidence type="ECO:0000313" key="3">
    <source>
        <dbReference type="EMBL" id="GAG41276.1"/>
    </source>
</evidence>
<comment type="caution">
    <text evidence="3">The sequence shown here is derived from an EMBL/GenBank/DDBJ whole genome shotgun (WGS) entry which is preliminary data.</text>
</comment>
<dbReference type="InterPro" id="IPR006694">
    <property type="entry name" value="Fatty_acid_hydroxylase"/>
</dbReference>